<sequence>MGVLQPAEAHTASEAIAAGCGSGFKTVTDGHRAVTTPTGAKWGDVYLTYNASTRENCVVTVKTSYHGTASKTLARIAIEGESSFHQDWKAYEHFAAIKVKAGGKCVAYWADIAAPTGTAHAAGGRWDFANCG</sequence>
<accession>A0A0K1JPK4</accession>
<evidence type="ECO:0000313" key="2">
    <source>
        <dbReference type="Proteomes" id="UP000066480"/>
    </source>
</evidence>
<evidence type="ECO:0008006" key="3">
    <source>
        <dbReference type="Google" id="ProtNLM"/>
    </source>
</evidence>
<organism evidence="1 2">
    <name type="scientific">Luteipulveratus mongoliensis</name>
    <dbReference type="NCBI Taxonomy" id="571913"/>
    <lineage>
        <taxon>Bacteria</taxon>
        <taxon>Bacillati</taxon>
        <taxon>Actinomycetota</taxon>
        <taxon>Actinomycetes</taxon>
        <taxon>Micrococcales</taxon>
        <taxon>Dermacoccaceae</taxon>
        <taxon>Luteipulveratus</taxon>
    </lineage>
</organism>
<name>A0A0K1JPK4_9MICO</name>
<evidence type="ECO:0000313" key="1">
    <source>
        <dbReference type="EMBL" id="AKU18641.1"/>
    </source>
</evidence>
<keyword evidence="2" id="KW-1185">Reference proteome</keyword>
<dbReference type="KEGG" id="lmoi:VV02_04585"/>
<reference evidence="1 2" key="1">
    <citation type="submission" date="2015-03" db="EMBL/GenBank/DDBJ databases">
        <title>Luteipulveratus halotolerans sp. nov., a novel actinobacterium (Dermacoccaceae) from Sarawak, Malaysia.</title>
        <authorList>
            <person name="Juboi H."/>
            <person name="Basik A."/>
            <person name="Shamsul S.S."/>
            <person name="Arnold P."/>
            <person name="Schmitt E.K."/>
            <person name="Sanglier J.-J."/>
            <person name="Yeo T."/>
        </authorList>
    </citation>
    <scope>NUCLEOTIDE SEQUENCE [LARGE SCALE GENOMIC DNA]</scope>
    <source>
        <strain evidence="1 2">MN07-A0370</strain>
    </source>
</reference>
<proteinExistence type="predicted"/>
<protein>
    <recommendedName>
        <fullName evidence="3">Spore-associated protein A</fullName>
    </recommendedName>
</protein>
<dbReference type="EMBL" id="CP011112">
    <property type="protein sequence ID" value="AKU18641.1"/>
    <property type="molecule type" value="Genomic_DNA"/>
</dbReference>
<dbReference type="AlphaFoldDB" id="A0A0K1JPK4"/>
<gene>
    <name evidence="1" type="ORF">VV02_04585</name>
</gene>
<dbReference type="Proteomes" id="UP000066480">
    <property type="component" value="Chromosome"/>
</dbReference>